<dbReference type="RefSeq" id="WP_244722213.1">
    <property type="nucleotide sequence ID" value="NZ_JALIRP010000002.1"/>
</dbReference>
<organism evidence="2 3">
    <name type="scientific">Paenibacillus mangrovi</name>
    <dbReference type="NCBI Taxonomy" id="2931978"/>
    <lineage>
        <taxon>Bacteria</taxon>
        <taxon>Bacillati</taxon>
        <taxon>Bacillota</taxon>
        <taxon>Bacilli</taxon>
        <taxon>Bacillales</taxon>
        <taxon>Paenibacillaceae</taxon>
        <taxon>Paenibacillus</taxon>
    </lineage>
</organism>
<dbReference type="InterPro" id="IPR025435">
    <property type="entry name" value="YfhD-like"/>
</dbReference>
<keyword evidence="3" id="KW-1185">Reference proteome</keyword>
<feature type="compositionally biased region" description="Basic and acidic residues" evidence="1">
    <location>
        <begin position="48"/>
        <end position="61"/>
    </location>
</feature>
<name>A0A9X1WM19_9BACL</name>
<gene>
    <name evidence="2" type="ORF">MUG84_06715</name>
</gene>
<proteinExistence type="predicted"/>
<dbReference type="Pfam" id="PF14151">
    <property type="entry name" value="YfhD"/>
    <property type="match status" value="1"/>
</dbReference>
<dbReference type="AlphaFoldDB" id="A0A9X1WM19"/>
<dbReference type="Proteomes" id="UP001139347">
    <property type="component" value="Unassembled WGS sequence"/>
</dbReference>
<evidence type="ECO:0000256" key="1">
    <source>
        <dbReference type="SAM" id="MobiDB-lite"/>
    </source>
</evidence>
<evidence type="ECO:0000313" key="3">
    <source>
        <dbReference type="Proteomes" id="UP001139347"/>
    </source>
</evidence>
<evidence type="ECO:0000313" key="2">
    <source>
        <dbReference type="EMBL" id="MCJ8011438.1"/>
    </source>
</evidence>
<sequence length="67" mass="7951">MVKRDKKGRIMTKTEKIKELMSMKNEDVEFSGVLADHDDVEAIRRSEAADERQLRQMERDPWNVTEE</sequence>
<accession>A0A9X1WM19</accession>
<dbReference type="EMBL" id="JALIRP010000002">
    <property type="protein sequence ID" value="MCJ8011438.1"/>
    <property type="molecule type" value="Genomic_DNA"/>
</dbReference>
<feature type="region of interest" description="Disordered" evidence="1">
    <location>
        <begin position="48"/>
        <end position="67"/>
    </location>
</feature>
<comment type="caution">
    <text evidence="2">The sequence shown here is derived from an EMBL/GenBank/DDBJ whole genome shotgun (WGS) entry which is preliminary data.</text>
</comment>
<protein>
    <submittedName>
        <fullName evidence="2">YfhD family protein</fullName>
    </submittedName>
</protein>
<reference evidence="2" key="1">
    <citation type="submission" date="2022-04" db="EMBL/GenBank/DDBJ databases">
        <title>Paenibacillus mangrovi sp. nov., a novel endophytic bacterium isolated from bark of Kandelia candel.</title>
        <authorList>
            <person name="Tuo L."/>
        </authorList>
    </citation>
    <scope>NUCLEOTIDE SEQUENCE</scope>
    <source>
        <strain evidence="2">KQZ6P-2</strain>
    </source>
</reference>